<dbReference type="RefSeq" id="WP_290263255.1">
    <property type="nucleotide sequence ID" value="NZ_JAUFQG010000004.1"/>
</dbReference>
<comment type="caution">
    <text evidence="3">The sequence shown here is derived from an EMBL/GenBank/DDBJ whole genome shotgun (WGS) entry which is preliminary data.</text>
</comment>
<name>A0ABV8V9H5_9GAMM</name>
<feature type="signal peptide" evidence="2">
    <location>
        <begin position="1"/>
        <end position="22"/>
    </location>
</feature>
<evidence type="ECO:0000313" key="4">
    <source>
        <dbReference type="Proteomes" id="UP001595840"/>
    </source>
</evidence>
<evidence type="ECO:0000313" key="3">
    <source>
        <dbReference type="EMBL" id="MFC4363843.1"/>
    </source>
</evidence>
<dbReference type="InterPro" id="IPR038591">
    <property type="entry name" value="NolW-like_sf"/>
</dbReference>
<evidence type="ECO:0000256" key="2">
    <source>
        <dbReference type="SAM" id="SignalP"/>
    </source>
</evidence>
<evidence type="ECO:0000256" key="1">
    <source>
        <dbReference type="SAM" id="MobiDB-lite"/>
    </source>
</evidence>
<reference evidence="4" key="1">
    <citation type="journal article" date="2019" name="Int. J. Syst. Evol. Microbiol.">
        <title>The Global Catalogue of Microorganisms (GCM) 10K type strain sequencing project: providing services to taxonomists for standard genome sequencing and annotation.</title>
        <authorList>
            <consortium name="The Broad Institute Genomics Platform"/>
            <consortium name="The Broad Institute Genome Sequencing Center for Infectious Disease"/>
            <person name="Wu L."/>
            <person name="Ma J."/>
        </authorList>
    </citation>
    <scope>NUCLEOTIDE SEQUENCE [LARGE SCALE GENOMIC DNA]</scope>
    <source>
        <strain evidence="4">CECT 8570</strain>
    </source>
</reference>
<feature type="chain" id="PRO_5046477688" description="Secretin" evidence="2">
    <location>
        <begin position="23"/>
        <end position="268"/>
    </location>
</feature>
<feature type="region of interest" description="Disordered" evidence="1">
    <location>
        <begin position="96"/>
        <end position="120"/>
    </location>
</feature>
<protein>
    <recommendedName>
        <fullName evidence="5">Secretin</fullName>
    </recommendedName>
</protein>
<organism evidence="3 4">
    <name type="scientific">Simiduia curdlanivorans</name>
    <dbReference type="NCBI Taxonomy" id="1492769"/>
    <lineage>
        <taxon>Bacteria</taxon>
        <taxon>Pseudomonadati</taxon>
        <taxon>Pseudomonadota</taxon>
        <taxon>Gammaproteobacteria</taxon>
        <taxon>Cellvibrionales</taxon>
        <taxon>Cellvibrionaceae</taxon>
        <taxon>Simiduia</taxon>
    </lineage>
</organism>
<evidence type="ECO:0008006" key="5">
    <source>
        <dbReference type="Google" id="ProtNLM"/>
    </source>
</evidence>
<gene>
    <name evidence="3" type="ORF">ACFOX3_16115</name>
</gene>
<keyword evidence="2" id="KW-0732">Signal</keyword>
<dbReference type="EMBL" id="JBHSCX010000021">
    <property type="protein sequence ID" value="MFC4363843.1"/>
    <property type="molecule type" value="Genomic_DNA"/>
</dbReference>
<keyword evidence="4" id="KW-1185">Reference proteome</keyword>
<dbReference type="Gene3D" id="3.30.1370.120">
    <property type="match status" value="1"/>
</dbReference>
<proteinExistence type="predicted"/>
<dbReference type="Proteomes" id="UP001595840">
    <property type="component" value="Unassembled WGS sequence"/>
</dbReference>
<sequence>MKRIITPLLSLALWVGMPSAYAADGFVIYTLPIKHRSPESLVDTLIPLIESGGHISTSGNKLILKTTPANFQQIALLVDELDAPVQQLLISVRQSKSNQGGSGGLSTQGNITTGRIRVDGKPIPTEQTVTVHKSTGWGSGESSYQLRALEGERVFLQSGQQVPVQSRYGVVGGVATSDYYQPVTSGISVIARLRNGQVILDLTQEANAVDGRNIDTQSLRTQINARLGEWIQVGGIQASNSSDERGIARYQTSNQATDTSIFIKVDKF</sequence>
<accession>A0ABV8V9H5</accession>